<gene>
    <name evidence="7" type="ORF">TNO020_70179</name>
</gene>
<dbReference type="AlphaFoldDB" id="A0A2H1YKE1"/>
<dbReference type="RefSeq" id="WP_101918493.1">
    <property type="nucleotide sequence ID" value="NZ_JAJGWZ010000046.1"/>
</dbReference>
<dbReference type="GO" id="GO:0005829">
    <property type="term" value="C:cytosol"/>
    <property type="evidence" value="ECO:0007669"/>
    <property type="project" value="TreeGrafter"/>
</dbReference>
<dbReference type="InterPro" id="IPR036187">
    <property type="entry name" value="DNA_mismatch_repair_MutS_sf"/>
</dbReference>
<dbReference type="Gene3D" id="1.10.1420.10">
    <property type="match status" value="1"/>
</dbReference>
<sequence>MSTPIQFYKKTINSLTNELQQLKKQLRITNILRLLAFLLICFSSYNGFTKNNLFFIGSFLGVVIFISLVSKNQRLRTQKNLIDAKLKINKIEIDVLNDEFSNLENGEEFINPAHHFSHDIDLFGKGSFFQYINRTSTDAGKKRLANSLSSNDINTIQEKQKIVQELALKITWRQHFNALASLITIKTPIPKIVNWLDLYQQKLPSFLRLFSYIFSGISLVLIGLLYFEIIPFSILLIWFLIGVSITAFYIKNIQELAGQTSNAKETFNQYYQLLAHIENEDFSNETLQKKQQQIQQENQKASKIFKDFSKILDAFDQRNNVIIGILGNGLFLMDIRNTIKIEQWIIRYKNTVEQWFNTVSFFDAQNSLANLVFNKPAYIFPNIMSENTEKQVLNAVNLGHPLLDPTKRIDNDFVIDTQDFFIVTGANMAGKSTFLRSISLAIVMSNVGLPICAEKARYTPIKLITSMRTSDSLNDDESYFYAELKRLKFIVNEIKTEKYFIILDEILKGTNSQDKASGSKKFVEKLNNSTATGIIATHDVSLCDLSEQYNSIHNYYFDAEIIDDELHFDYKMKNGICKNMNASFLLKKMEII</sequence>
<keyword evidence="5" id="KW-1133">Transmembrane helix</keyword>
<feature type="transmembrane region" description="Helical" evidence="5">
    <location>
        <begin position="206"/>
        <end position="226"/>
    </location>
</feature>
<organism evidence="7 8">
    <name type="scientific">Tenacibaculum piscium</name>
    <dbReference type="NCBI Taxonomy" id="1458515"/>
    <lineage>
        <taxon>Bacteria</taxon>
        <taxon>Pseudomonadati</taxon>
        <taxon>Bacteroidota</taxon>
        <taxon>Flavobacteriia</taxon>
        <taxon>Flavobacteriales</taxon>
        <taxon>Flavobacteriaceae</taxon>
        <taxon>Tenacibaculum</taxon>
    </lineage>
</organism>
<evidence type="ECO:0000256" key="3">
    <source>
        <dbReference type="ARBA" id="ARBA00023125"/>
    </source>
</evidence>
<dbReference type="Gene3D" id="3.40.50.300">
    <property type="entry name" value="P-loop containing nucleotide triphosphate hydrolases"/>
    <property type="match status" value="1"/>
</dbReference>
<evidence type="ECO:0000256" key="4">
    <source>
        <dbReference type="SAM" id="Coils"/>
    </source>
</evidence>
<dbReference type="Pfam" id="PF00488">
    <property type="entry name" value="MutS_V"/>
    <property type="match status" value="1"/>
</dbReference>
<evidence type="ECO:0000256" key="2">
    <source>
        <dbReference type="ARBA" id="ARBA00022840"/>
    </source>
</evidence>
<dbReference type="GO" id="GO:0006298">
    <property type="term" value="P:mismatch repair"/>
    <property type="evidence" value="ECO:0007669"/>
    <property type="project" value="InterPro"/>
</dbReference>
<dbReference type="InterPro" id="IPR027417">
    <property type="entry name" value="P-loop_NTPase"/>
</dbReference>
<keyword evidence="2" id="KW-0067">ATP-binding</keyword>
<keyword evidence="5" id="KW-0472">Membrane</keyword>
<keyword evidence="3" id="KW-0238">DNA-binding</keyword>
<dbReference type="SUPFAM" id="SSF52540">
    <property type="entry name" value="P-loop containing nucleoside triphosphate hydrolases"/>
    <property type="match status" value="1"/>
</dbReference>
<dbReference type="InterPro" id="IPR000432">
    <property type="entry name" value="DNA_mismatch_repair_MutS_C"/>
</dbReference>
<keyword evidence="8" id="KW-1185">Reference proteome</keyword>
<feature type="transmembrane region" description="Helical" evidence="5">
    <location>
        <begin position="31"/>
        <end position="48"/>
    </location>
</feature>
<feature type="domain" description="DNA mismatch repair proteins mutS family" evidence="6">
    <location>
        <begin position="418"/>
        <end position="590"/>
    </location>
</feature>
<evidence type="ECO:0000313" key="8">
    <source>
        <dbReference type="Proteomes" id="UP000234211"/>
    </source>
</evidence>
<evidence type="ECO:0000313" key="7">
    <source>
        <dbReference type="EMBL" id="SOS75870.1"/>
    </source>
</evidence>
<dbReference type="EMBL" id="OENF01000042">
    <property type="protein sequence ID" value="SOS75870.1"/>
    <property type="molecule type" value="Genomic_DNA"/>
</dbReference>
<protein>
    <submittedName>
        <fullName evidence="7">DNA mismatch repair protein MutS</fullName>
    </submittedName>
</protein>
<dbReference type="GO" id="GO:0005524">
    <property type="term" value="F:ATP binding"/>
    <property type="evidence" value="ECO:0007669"/>
    <property type="project" value="UniProtKB-KW"/>
</dbReference>
<feature type="coiled-coil region" evidence="4">
    <location>
        <begin position="280"/>
        <end position="307"/>
    </location>
</feature>
<dbReference type="SMART" id="SM00534">
    <property type="entry name" value="MUTSac"/>
    <property type="match status" value="1"/>
</dbReference>
<dbReference type="SUPFAM" id="SSF48334">
    <property type="entry name" value="DNA repair protein MutS, domain III"/>
    <property type="match status" value="1"/>
</dbReference>
<evidence type="ECO:0000256" key="1">
    <source>
        <dbReference type="ARBA" id="ARBA00022741"/>
    </source>
</evidence>
<evidence type="ECO:0000259" key="6">
    <source>
        <dbReference type="SMART" id="SM00534"/>
    </source>
</evidence>
<keyword evidence="5" id="KW-0812">Transmembrane</keyword>
<dbReference type="OrthoDB" id="9802448at2"/>
<name>A0A2H1YKE1_9FLAO</name>
<evidence type="ECO:0000256" key="5">
    <source>
        <dbReference type="SAM" id="Phobius"/>
    </source>
</evidence>
<keyword evidence="1" id="KW-0547">Nucleotide-binding</keyword>
<dbReference type="Proteomes" id="UP000234211">
    <property type="component" value="Unassembled WGS sequence"/>
</dbReference>
<feature type="coiled-coil region" evidence="4">
    <location>
        <begin position="5"/>
        <end position="32"/>
    </location>
</feature>
<reference evidence="8" key="1">
    <citation type="submission" date="2017-11" db="EMBL/GenBank/DDBJ databases">
        <authorList>
            <person name="Duchaud E."/>
        </authorList>
    </citation>
    <scope>NUCLEOTIDE SEQUENCE [LARGE SCALE GENOMIC DNA]</scope>
    <source>
        <strain evidence="8">Tenacibaculum sp. TNO020</strain>
    </source>
</reference>
<dbReference type="GO" id="GO:0030983">
    <property type="term" value="F:mismatched DNA binding"/>
    <property type="evidence" value="ECO:0007669"/>
    <property type="project" value="InterPro"/>
</dbReference>
<feature type="transmembrane region" description="Helical" evidence="5">
    <location>
        <begin position="54"/>
        <end position="70"/>
    </location>
</feature>
<accession>A0A2H1YKE1</accession>
<dbReference type="GO" id="GO:0140664">
    <property type="term" value="F:ATP-dependent DNA damage sensor activity"/>
    <property type="evidence" value="ECO:0007669"/>
    <property type="project" value="InterPro"/>
</dbReference>
<dbReference type="InterPro" id="IPR045076">
    <property type="entry name" value="MutS"/>
</dbReference>
<proteinExistence type="predicted"/>
<feature type="transmembrane region" description="Helical" evidence="5">
    <location>
        <begin position="232"/>
        <end position="250"/>
    </location>
</feature>
<dbReference type="PANTHER" id="PTHR11361:SF99">
    <property type="entry name" value="DNA MISMATCH REPAIR PROTEIN"/>
    <property type="match status" value="1"/>
</dbReference>
<dbReference type="PANTHER" id="PTHR11361">
    <property type="entry name" value="DNA MISMATCH REPAIR PROTEIN MUTS FAMILY MEMBER"/>
    <property type="match status" value="1"/>
</dbReference>
<keyword evidence="4" id="KW-0175">Coiled coil</keyword>